<dbReference type="InterPro" id="IPR035969">
    <property type="entry name" value="Rab-GAP_TBC_sf"/>
</dbReference>
<dbReference type="AlphaFoldDB" id="A0A3N4LXG2"/>
<dbReference type="SUPFAM" id="SSF47923">
    <property type="entry name" value="Ypt/Rab-GAP domain of gyp1p"/>
    <property type="match status" value="1"/>
</dbReference>
<evidence type="ECO:0000313" key="3">
    <source>
        <dbReference type="Proteomes" id="UP000267821"/>
    </source>
</evidence>
<reference evidence="2 3" key="1">
    <citation type="journal article" date="2018" name="Nat. Ecol. Evol.">
        <title>Pezizomycetes genomes reveal the molecular basis of ectomycorrhizal truffle lifestyle.</title>
        <authorList>
            <person name="Murat C."/>
            <person name="Payen T."/>
            <person name="Noel B."/>
            <person name="Kuo A."/>
            <person name="Morin E."/>
            <person name="Chen J."/>
            <person name="Kohler A."/>
            <person name="Krizsan K."/>
            <person name="Balestrini R."/>
            <person name="Da Silva C."/>
            <person name="Montanini B."/>
            <person name="Hainaut M."/>
            <person name="Levati E."/>
            <person name="Barry K.W."/>
            <person name="Belfiori B."/>
            <person name="Cichocki N."/>
            <person name="Clum A."/>
            <person name="Dockter R.B."/>
            <person name="Fauchery L."/>
            <person name="Guy J."/>
            <person name="Iotti M."/>
            <person name="Le Tacon F."/>
            <person name="Lindquist E.A."/>
            <person name="Lipzen A."/>
            <person name="Malagnac F."/>
            <person name="Mello A."/>
            <person name="Molinier V."/>
            <person name="Miyauchi S."/>
            <person name="Poulain J."/>
            <person name="Riccioni C."/>
            <person name="Rubini A."/>
            <person name="Sitrit Y."/>
            <person name="Splivallo R."/>
            <person name="Traeger S."/>
            <person name="Wang M."/>
            <person name="Zifcakova L."/>
            <person name="Wipf D."/>
            <person name="Zambonelli A."/>
            <person name="Paolocci F."/>
            <person name="Nowrousian M."/>
            <person name="Ottonello S."/>
            <person name="Baldrian P."/>
            <person name="Spatafora J.W."/>
            <person name="Henrissat B."/>
            <person name="Nagy L.G."/>
            <person name="Aury J.M."/>
            <person name="Wincker P."/>
            <person name="Grigoriev I.V."/>
            <person name="Bonfante P."/>
            <person name="Martin F.M."/>
        </authorList>
    </citation>
    <scope>NUCLEOTIDE SEQUENCE [LARGE SCALE GENOMIC DNA]</scope>
    <source>
        <strain evidence="2 3">ATCC MYA-4762</strain>
    </source>
</reference>
<organism evidence="2 3">
    <name type="scientific">Terfezia boudieri ATCC MYA-4762</name>
    <dbReference type="NCBI Taxonomy" id="1051890"/>
    <lineage>
        <taxon>Eukaryota</taxon>
        <taxon>Fungi</taxon>
        <taxon>Dikarya</taxon>
        <taxon>Ascomycota</taxon>
        <taxon>Pezizomycotina</taxon>
        <taxon>Pezizomycetes</taxon>
        <taxon>Pezizales</taxon>
        <taxon>Pezizaceae</taxon>
        <taxon>Terfezia</taxon>
    </lineage>
</organism>
<protein>
    <recommendedName>
        <fullName evidence="4">Rab-GAP TBC domain-containing protein</fullName>
    </recommendedName>
</protein>
<name>A0A3N4LXG2_9PEZI</name>
<dbReference type="Proteomes" id="UP000267821">
    <property type="component" value="Unassembled WGS sequence"/>
</dbReference>
<evidence type="ECO:0000256" key="1">
    <source>
        <dbReference type="SAM" id="MobiDB-lite"/>
    </source>
</evidence>
<sequence length="546" mass="60949">MREVYLEDFGTLRSRQQVSTDSMALTQSPGDGAGKVAIPPPPKTSIPVSELPPPRNLPMAGIDIEPHNHQHHHRHHSVRHKHIHSGEVTETLSSNTMSQDIPIAAIVSETLPQGSPPKTDSISGTPPPEGRGRSRLVRRKVRSSSEESTCSSTVGEKDLALINRVTDLIGLYSQTGDYKELARIARDDGIPAPLRRIVWPILLDSHPFVKEKSLAKEYRHSSDTYTPRHIPKNRIRNELGRYHRRKTNTPNTQIGSPPSSTSPAQVSGATSSTLSTDPASLDRPLDQVSLDSAVEEAVISFLEKNDGVSYARGMVYVCFALADWIYVPPSQLAALNDEVSVRDPDKQAALLSKYFEQLMCIMLWAPPMQAPTGRMGGVTEQKISTFLTECRQLVPEVCVIMDDEEALGFEEEWVQSWVQWWCAKELGKNPLGRLWDWHLGYQKPQEKSDASGPEPDEGFEEAFAPSDWHMLVCVALLKCLHDHVDDLEQSEIRSLLSNIPDRKLGSMSKIIEVAKGFRKQLKEIREQEDEEYAACNGQSEPFTFNA</sequence>
<feature type="compositionally biased region" description="Basic residues" evidence="1">
    <location>
        <begin position="133"/>
        <end position="142"/>
    </location>
</feature>
<feature type="region of interest" description="Disordered" evidence="1">
    <location>
        <begin position="110"/>
        <end position="150"/>
    </location>
</feature>
<dbReference type="STRING" id="1051890.A0A3N4LXG2"/>
<feature type="compositionally biased region" description="Polar residues" evidence="1">
    <location>
        <begin position="110"/>
        <end position="124"/>
    </location>
</feature>
<dbReference type="EMBL" id="ML121531">
    <property type="protein sequence ID" value="RPB27480.1"/>
    <property type="molecule type" value="Genomic_DNA"/>
</dbReference>
<dbReference type="Gene3D" id="1.10.472.80">
    <property type="entry name" value="Ypt/Rab-GAP domain of gyp1p, domain 3"/>
    <property type="match status" value="1"/>
</dbReference>
<evidence type="ECO:0008006" key="4">
    <source>
        <dbReference type="Google" id="ProtNLM"/>
    </source>
</evidence>
<dbReference type="OrthoDB" id="27140at2759"/>
<feature type="compositionally biased region" description="Polar residues" evidence="1">
    <location>
        <begin position="16"/>
        <end position="29"/>
    </location>
</feature>
<dbReference type="InParanoid" id="A0A3N4LXG2"/>
<evidence type="ECO:0000313" key="2">
    <source>
        <dbReference type="EMBL" id="RPB27480.1"/>
    </source>
</evidence>
<proteinExistence type="predicted"/>
<feature type="region of interest" description="Disordered" evidence="1">
    <location>
        <begin position="218"/>
        <end position="283"/>
    </location>
</feature>
<keyword evidence="3" id="KW-1185">Reference proteome</keyword>
<feature type="compositionally biased region" description="Polar residues" evidence="1">
    <location>
        <begin position="248"/>
        <end position="278"/>
    </location>
</feature>
<accession>A0A3N4LXG2</accession>
<gene>
    <name evidence="2" type="ORF">L211DRAFT_549031</name>
</gene>
<feature type="region of interest" description="Disordered" evidence="1">
    <location>
        <begin position="16"/>
        <end position="37"/>
    </location>
</feature>